<gene>
    <name evidence="3" type="ORF">CA267_014915</name>
</gene>
<name>A0A6M4MFW1_9ALTE</name>
<dbReference type="InterPro" id="IPR018927">
    <property type="entry name" value="Pilus_synth_Q_C"/>
</dbReference>
<evidence type="ECO:0000256" key="1">
    <source>
        <dbReference type="SAM" id="Phobius"/>
    </source>
</evidence>
<organism evidence="3 4">
    <name type="scientific">Alteromonas pelagimontana</name>
    <dbReference type="NCBI Taxonomy" id="1858656"/>
    <lineage>
        <taxon>Bacteria</taxon>
        <taxon>Pseudomonadati</taxon>
        <taxon>Pseudomonadota</taxon>
        <taxon>Gammaproteobacteria</taxon>
        <taxon>Alteromonadales</taxon>
        <taxon>Alteromonadaceae</taxon>
        <taxon>Alteromonas/Salinimonas group</taxon>
        <taxon>Alteromonas</taxon>
    </lineage>
</organism>
<feature type="transmembrane region" description="Helical" evidence="1">
    <location>
        <begin position="12"/>
        <end position="32"/>
    </location>
</feature>
<dbReference type="OrthoDB" id="6224370at2"/>
<keyword evidence="4" id="KW-1185">Reference proteome</keyword>
<dbReference type="Pfam" id="PF10671">
    <property type="entry name" value="TcpQ"/>
    <property type="match status" value="1"/>
</dbReference>
<reference evidence="4" key="1">
    <citation type="submission" date="2014-12" db="EMBL/GenBank/DDBJ databases">
        <title>Complete genome sequence of a multi-drug resistant Klebsiella pneumoniae.</title>
        <authorList>
            <person name="Hua X."/>
            <person name="Chen Q."/>
            <person name="Li X."/>
            <person name="Feng Y."/>
            <person name="Ruan Z."/>
            <person name="Yu Y."/>
        </authorList>
    </citation>
    <scope>NUCLEOTIDE SEQUENCE [LARGE SCALE GENOMIC DNA]</scope>
    <source>
        <strain evidence="4">5.12</strain>
    </source>
</reference>
<proteinExistence type="predicted"/>
<dbReference type="KEGG" id="apel:CA267_014915"/>
<keyword evidence="1" id="KW-0472">Membrane</keyword>
<feature type="domain" description="Toxin co-regulated pilus biosynthesis protein Q C-terminal" evidence="2">
    <location>
        <begin position="114"/>
        <end position="190"/>
    </location>
</feature>
<dbReference type="EMBL" id="CP052766">
    <property type="protein sequence ID" value="QJR81952.1"/>
    <property type="molecule type" value="Genomic_DNA"/>
</dbReference>
<accession>A0A6M4MFW1</accession>
<keyword evidence="1" id="KW-0812">Transmembrane</keyword>
<dbReference type="Proteomes" id="UP000219285">
    <property type="component" value="Chromosome"/>
</dbReference>
<keyword evidence="1" id="KW-1133">Transmembrane helix</keyword>
<protein>
    <recommendedName>
        <fullName evidence="2">Toxin co-regulated pilus biosynthesis protein Q C-terminal domain-containing protein</fullName>
    </recommendedName>
</protein>
<sequence>MAKKNRSSTIFWAKQFALALVLIIIAGIVIYLQRTSDTSPEYAEAPKEKSISNGLSEFYREFRTSSTDPIEEEGDDFVLDVDRSEAGLDQQLRNMASNQKPVNQRWVGEHKFRTFKAGNTVREAITAYAQQEGMQIIWDLDQDFVIKHQFQIDNTIVGSLAKIASAIDSNFMGEVKTYVCPDQRSLVVTAEVTDYLKSRCNSAESR</sequence>
<dbReference type="AlphaFoldDB" id="A0A6M4MFW1"/>
<evidence type="ECO:0000259" key="2">
    <source>
        <dbReference type="Pfam" id="PF10671"/>
    </source>
</evidence>
<evidence type="ECO:0000313" key="3">
    <source>
        <dbReference type="EMBL" id="QJR81952.1"/>
    </source>
</evidence>
<dbReference type="Gene3D" id="3.55.50.70">
    <property type="match status" value="1"/>
</dbReference>
<dbReference type="RefSeq" id="WP_075610324.1">
    <property type="nucleotide sequence ID" value="NZ_CP052766.1"/>
</dbReference>
<evidence type="ECO:0000313" key="4">
    <source>
        <dbReference type="Proteomes" id="UP000219285"/>
    </source>
</evidence>
<reference evidence="3 4" key="2">
    <citation type="submission" date="2020-04" db="EMBL/GenBank/DDBJ databases">
        <title>Complete genome sequence of Alteromonas pelagimontana 5.12T.</title>
        <authorList>
            <person name="Sinha R.K."/>
            <person name="Krishnan K.P."/>
            <person name="Kurian J.P."/>
        </authorList>
    </citation>
    <scope>NUCLEOTIDE SEQUENCE [LARGE SCALE GENOMIC DNA]</scope>
    <source>
        <strain evidence="3 4">5.12</strain>
    </source>
</reference>